<evidence type="ECO:0000256" key="8">
    <source>
        <dbReference type="RuleBase" id="RU000682"/>
    </source>
</evidence>
<name>A0AAN9YZK6_9ORTH</name>
<evidence type="ECO:0000256" key="2">
    <source>
        <dbReference type="ARBA" id="ARBA00009107"/>
    </source>
</evidence>
<comment type="caution">
    <text evidence="11">The sequence shown here is derived from an EMBL/GenBank/DDBJ whole genome shotgun (WGS) entry which is preliminary data.</text>
</comment>
<keyword evidence="3" id="KW-0217">Developmental protein</keyword>
<dbReference type="EMBL" id="JAZDUA010000588">
    <property type="protein sequence ID" value="KAK7790776.1"/>
    <property type="molecule type" value="Genomic_DNA"/>
</dbReference>
<comment type="similarity">
    <text evidence="2">Belongs to the Antp homeobox family.</text>
</comment>
<evidence type="ECO:0000256" key="6">
    <source>
        <dbReference type="ARBA" id="ARBA00023242"/>
    </source>
</evidence>
<dbReference type="GO" id="GO:0005634">
    <property type="term" value="C:nucleus"/>
    <property type="evidence" value="ECO:0007669"/>
    <property type="project" value="UniProtKB-SubCell"/>
</dbReference>
<keyword evidence="6 7" id="KW-0539">Nucleus</keyword>
<dbReference type="InterPro" id="IPR001356">
    <property type="entry name" value="HD"/>
</dbReference>
<feature type="DNA-binding region" description="Homeobox" evidence="7">
    <location>
        <begin position="190"/>
        <end position="249"/>
    </location>
</feature>
<dbReference type="CDD" id="cd00086">
    <property type="entry name" value="homeodomain"/>
    <property type="match status" value="1"/>
</dbReference>
<protein>
    <recommendedName>
        <fullName evidence="10">Homeobox domain-containing protein</fullName>
    </recommendedName>
</protein>
<feature type="compositionally biased region" description="Pro residues" evidence="9">
    <location>
        <begin position="123"/>
        <end position="139"/>
    </location>
</feature>
<dbReference type="GO" id="GO:0009952">
    <property type="term" value="P:anterior/posterior pattern specification"/>
    <property type="evidence" value="ECO:0007669"/>
    <property type="project" value="TreeGrafter"/>
</dbReference>
<dbReference type="PROSITE" id="PS00027">
    <property type="entry name" value="HOMEOBOX_1"/>
    <property type="match status" value="1"/>
</dbReference>
<evidence type="ECO:0000256" key="1">
    <source>
        <dbReference type="ARBA" id="ARBA00004123"/>
    </source>
</evidence>
<evidence type="ECO:0000256" key="4">
    <source>
        <dbReference type="ARBA" id="ARBA00023125"/>
    </source>
</evidence>
<evidence type="ECO:0000256" key="3">
    <source>
        <dbReference type="ARBA" id="ARBA00022473"/>
    </source>
</evidence>
<evidence type="ECO:0000259" key="10">
    <source>
        <dbReference type="PROSITE" id="PS50071"/>
    </source>
</evidence>
<comment type="subcellular location">
    <subcellularLocation>
        <location evidence="1 7 8">Nucleus</location>
    </subcellularLocation>
</comment>
<organism evidence="11 12">
    <name type="scientific">Gryllus longicercus</name>
    <dbReference type="NCBI Taxonomy" id="2509291"/>
    <lineage>
        <taxon>Eukaryota</taxon>
        <taxon>Metazoa</taxon>
        <taxon>Ecdysozoa</taxon>
        <taxon>Arthropoda</taxon>
        <taxon>Hexapoda</taxon>
        <taxon>Insecta</taxon>
        <taxon>Pterygota</taxon>
        <taxon>Neoptera</taxon>
        <taxon>Polyneoptera</taxon>
        <taxon>Orthoptera</taxon>
        <taxon>Ensifera</taxon>
        <taxon>Gryllidea</taxon>
        <taxon>Grylloidea</taxon>
        <taxon>Gryllidae</taxon>
        <taxon>Gryllinae</taxon>
        <taxon>Gryllus</taxon>
    </lineage>
</organism>
<dbReference type="SMART" id="SM00389">
    <property type="entry name" value="HOX"/>
    <property type="match status" value="1"/>
</dbReference>
<proteinExistence type="inferred from homology"/>
<evidence type="ECO:0000256" key="9">
    <source>
        <dbReference type="SAM" id="MobiDB-lite"/>
    </source>
</evidence>
<dbReference type="SUPFAM" id="SSF46689">
    <property type="entry name" value="Homeodomain-like"/>
    <property type="match status" value="1"/>
</dbReference>
<dbReference type="GO" id="GO:0000978">
    <property type="term" value="F:RNA polymerase II cis-regulatory region sequence-specific DNA binding"/>
    <property type="evidence" value="ECO:0007669"/>
    <property type="project" value="TreeGrafter"/>
</dbReference>
<dbReference type="AlphaFoldDB" id="A0AAN9YZK6"/>
<dbReference type="InterPro" id="IPR050296">
    <property type="entry name" value="Antp_homeobox"/>
</dbReference>
<dbReference type="Proteomes" id="UP001378592">
    <property type="component" value="Unassembled WGS sequence"/>
</dbReference>
<evidence type="ECO:0000313" key="11">
    <source>
        <dbReference type="EMBL" id="KAK7790776.1"/>
    </source>
</evidence>
<accession>A0AAN9YZK6</accession>
<dbReference type="PROSITE" id="PS50071">
    <property type="entry name" value="HOMEOBOX_2"/>
    <property type="match status" value="1"/>
</dbReference>
<sequence length="282" mass="30897">MSGTSLAAPPPFGPGPAPHDAPGLDFWTAHAAYQPPPPQELHDHHLRFQQHYAPGYYAPTHYPAHAPHLEVDVGVTAAVDQGHGFHRYHESTPGGGDFEGAVTLVSEAPWHHPSPEGAEPVFSPQPTPPPPPPPPPPQVKTPQLSPPASDNSSPVPAPPAPAAPTSNAASAPYYPWMRYSGEQRDGTTGSKRTRQTYTRYQTLELEKEFHFNRYLTRRRRIEIAHALCLTERQIKIWFQNRRMKAKKEMPLAASVASPGELSHSTPSPLTETFGRLDLQAAS</sequence>
<dbReference type="PRINTS" id="PR01217">
    <property type="entry name" value="PRICHEXTENSN"/>
</dbReference>
<evidence type="ECO:0000256" key="7">
    <source>
        <dbReference type="PROSITE-ProRule" id="PRU00108"/>
    </source>
</evidence>
<reference evidence="11 12" key="1">
    <citation type="submission" date="2024-03" db="EMBL/GenBank/DDBJ databases">
        <title>The genome assembly and annotation of the cricket Gryllus longicercus Weissman &amp; Gray.</title>
        <authorList>
            <person name="Szrajer S."/>
            <person name="Gray D."/>
            <person name="Ylla G."/>
        </authorList>
    </citation>
    <scope>NUCLEOTIDE SEQUENCE [LARGE SCALE GENOMIC DNA]</scope>
    <source>
        <strain evidence="11">DAG 2021-001</strain>
        <tissue evidence="11">Whole body minus gut</tissue>
    </source>
</reference>
<dbReference type="InterPro" id="IPR020479">
    <property type="entry name" value="HD_metazoa"/>
</dbReference>
<dbReference type="PRINTS" id="PR00024">
    <property type="entry name" value="HOMEOBOX"/>
</dbReference>
<keyword evidence="5 7" id="KW-0371">Homeobox</keyword>
<feature type="compositionally biased region" description="Low complexity" evidence="9">
    <location>
        <begin position="140"/>
        <end position="154"/>
    </location>
</feature>
<dbReference type="InterPro" id="IPR009057">
    <property type="entry name" value="Homeodomain-like_sf"/>
</dbReference>
<dbReference type="FunFam" id="1.10.10.60:FF:000055">
    <property type="entry name" value="Homeobox protein Hox-A5"/>
    <property type="match status" value="1"/>
</dbReference>
<dbReference type="PANTHER" id="PTHR45659">
    <property type="entry name" value="HOMEOBOX PROTEIN HOX"/>
    <property type="match status" value="1"/>
</dbReference>
<dbReference type="GO" id="GO:0000981">
    <property type="term" value="F:DNA-binding transcription factor activity, RNA polymerase II-specific"/>
    <property type="evidence" value="ECO:0007669"/>
    <property type="project" value="InterPro"/>
</dbReference>
<feature type="region of interest" description="Disordered" evidence="9">
    <location>
        <begin position="1"/>
        <end position="23"/>
    </location>
</feature>
<feature type="domain" description="Homeobox" evidence="10">
    <location>
        <begin position="188"/>
        <end position="248"/>
    </location>
</feature>
<keyword evidence="4 7" id="KW-0238">DNA-binding</keyword>
<dbReference type="PANTHER" id="PTHR45659:SF4">
    <property type="entry name" value="HOMEOBOX PROTEIN ABDOMINAL-A"/>
    <property type="match status" value="1"/>
</dbReference>
<evidence type="ECO:0000256" key="5">
    <source>
        <dbReference type="ARBA" id="ARBA00023155"/>
    </source>
</evidence>
<feature type="region of interest" description="Disordered" evidence="9">
    <location>
        <begin position="108"/>
        <end position="167"/>
    </location>
</feature>
<evidence type="ECO:0000313" key="12">
    <source>
        <dbReference type="Proteomes" id="UP001378592"/>
    </source>
</evidence>
<dbReference type="Gene3D" id="1.10.10.60">
    <property type="entry name" value="Homeodomain-like"/>
    <property type="match status" value="1"/>
</dbReference>
<gene>
    <name evidence="11" type="ORF">R5R35_005958</name>
</gene>
<dbReference type="InterPro" id="IPR017970">
    <property type="entry name" value="Homeobox_CS"/>
</dbReference>
<keyword evidence="12" id="KW-1185">Reference proteome</keyword>
<dbReference type="GO" id="GO:0000122">
    <property type="term" value="P:negative regulation of transcription by RNA polymerase II"/>
    <property type="evidence" value="ECO:0007669"/>
    <property type="project" value="TreeGrafter"/>
</dbReference>
<feature type="compositionally biased region" description="Pro residues" evidence="9">
    <location>
        <begin position="8"/>
        <end position="19"/>
    </location>
</feature>
<dbReference type="Pfam" id="PF00046">
    <property type="entry name" value="Homeodomain"/>
    <property type="match status" value="1"/>
</dbReference>
<feature type="region of interest" description="Disordered" evidence="9">
    <location>
        <begin position="249"/>
        <end position="282"/>
    </location>
</feature>